<dbReference type="PATRIC" id="fig|301375.6.peg.1994"/>
<dbReference type="PANTHER" id="PTHR45947:SF3">
    <property type="entry name" value="SULFOQUINOVOSYL TRANSFERASE SQD2"/>
    <property type="match status" value="1"/>
</dbReference>
<dbReference type="PANTHER" id="PTHR45947">
    <property type="entry name" value="SULFOQUINOVOSYL TRANSFERASE SQD2"/>
    <property type="match status" value="1"/>
</dbReference>
<feature type="domain" description="Glycosyltransferase subfamily 4-like N-terminal" evidence="2">
    <location>
        <begin position="17"/>
        <end position="220"/>
    </location>
</feature>
<dbReference type="Proteomes" id="UP000053961">
    <property type="component" value="Unassembled WGS sequence"/>
</dbReference>
<comment type="caution">
    <text evidence="3">The sequence shown here is derived from an EMBL/GenBank/DDBJ whole genome shotgun (WGS) entry which is preliminary data.</text>
</comment>
<organism evidence="3 4">
    <name type="scientific">Methanothrix harundinacea</name>
    <dbReference type="NCBI Taxonomy" id="301375"/>
    <lineage>
        <taxon>Archaea</taxon>
        <taxon>Methanobacteriati</taxon>
        <taxon>Methanobacteriota</taxon>
        <taxon>Stenosarchaea group</taxon>
        <taxon>Methanomicrobia</taxon>
        <taxon>Methanotrichales</taxon>
        <taxon>Methanotrichaceae</taxon>
        <taxon>Methanothrix</taxon>
    </lineage>
</organism>
<protein>
    <submittedName>
        <fullName evidence="3">Putative glycosyltransferase (Group 1)</fullName>
    </submittedName>
</protein>
<evidence type="ECO:0000313" key="4">
    <source>
        <dbReference type="Proteomes" id="UP000053961"/>
    </source>
</evidence>
<dbReference type="EMBL" id="LGHB01000042">
    <property type="protein sequence ID" value="KUK94835.1"/>
    <property type="molecule type" value="Genomic_DNA"/>
</dbReference>
<dbReference type="SUPFAM" id="SSF53756">
    <property type="entry name" value="UDP-Glycosyltransferase/glycogen phosphorylase"/>
    <property type="match status" value="1"/>
</dbReference>
<reference evidence="4" key="1">
    <citation type="journal article" date="2015" name="MBio">
        <title>Genome-Resolved Metagenomic Analysis Reveals Roles for Candidate Phyla and Other Microbial Community Members in Biogeochemical Transformations in Oil Reservoirs.</title>
        <authorList>
            <person name="Hu P."/>
            <person name="Tom L."/>
            <person name="Singh A."/>
            <person name="Thomas B.C."/>
            <person name="Baker B.J."/>
            <person name="Piceno Y.M."/>
            <person name="Andersen G.L."/>
            <person name="Banfield J.F."/>
        </authorList>
    </citation>
    <scope>NUCLEOTIDE SEQUENCE [LARGE SCALE GENOMIC DNA]</scope>
</reference>
<accession>A0A101IGH7</accession>
<proteinExistence type="predicted"/>
<dbReference type="Pfam" id="PF00534">
    <property type="entry name" value="Glycos_transf_1"/>
    <property type="match status" value="1"/>
</dbReference>
<evidence type="ECO:0000259" key="1">
    <source>
        <dbReference type="Pfam" id="PF00534"/>
    </source>
</evidence>
<name>A0A101IGH7_9EURY</name>
<dbReference type="CDD" id="cd03823">
    <property type="entry name" value="GT4_ExpE7-like"/>
    <property type="match status" value="1"/>
</dbReference>
<dbReference type="GO" id="GO:0016757">
    <property type="term" value="F:glycosyltransferase activity"/>
    <property type="evidence" value="ECO:0007669"/>
    <property type="project" value="InterPro"/>
</dbReference>
<dbReference type="InterPro" id="IPR001296">
    <property type="entry name" value="Glyco_trans_1"/>
</dbReference>
<evidence type="ECO:0000259" key="2">
    <source>
        <dbReference type="Pfam" id="PF13439"/>
    </source>
</evidence>
<feature type="domain" description="Glycosyl transferase family 1" evidence="1">
    <location>
        <begin position="235"/>
        <end position="386"/>
    </location>
</feature>
<keyword evidence="3" id="KW-0808">Transferase</keyword>
<evidence type="ECO:0000313" key="3">
    <source>
        <dbReference type="EMBL" id="KUK94835.1"/>
    </source>
</evidence>
<dbReference type="Gene3D" id="3.40.50.2000">
    <property type="entry name" value="Glycogen Phosphorylase B"/>
    <property type="match status" value="2"/>
</dbReference>
<dbReference type="InterPro" id="IPR028098">
    <property type="entry name" value="Glyco_trans_4-like_N"/>
</dbReference>
<sequence>MGLKILMCCNAYPPNFIGGAELVAHEHAKILKNLGHDVAIFAGDGHIGGKRYSIKQDTYDGLPVYRISLTPQDYQPEFINFTHKEVEENFKCILDEFSPDIVHLHNIIGLSVGLIHIAKCRGIKTVLTAHDHWGFCYKNTILKHEEEVCNDWTKCDECMPFISDNNCSSIPIRMRRDFFAIQFRDVDAFISPSIYLADAYIRAGMPKEKFNIVWNGIDVTQFSNITKKSMDNCIRFTYIGYFGRHKGIHTLINALPFINDKDKFKVNLIGTGELFDSYRRQVKETGVDSYVKFWGRIKNIEDAYRETDVFILPSIWPENQPVTITEAMASKTPVIASDIGGNPELVEDGVTGFLFKTGDERDLAEKMSHFISNPDIIKKFGENAYNKIKSNTLENRIAEILQVYDGLGPNEYGLEQKDFLIVCVGDCIDSCCLQAISLISNRLHGKSCRFVMSDWLQEDQFNSVRLLWIVGNETKQNEVTAGLACKIPLLVPENNEALKKQCIDGKCGLYYKDATDAMGCIEYLIDHEETRAALAQNRFIYHSINI</sequence>
<gene>
    <name evidence="3" type="ORF">XE07_2020</name>
</gene>
<dbReference type="Pfam" id="PF13439">
    <property type="entry name" value="Glyco_transf_4"/>
    <property type="match status" value="1"/>
</dbReference>
<dbReference type="AlphaFoldDB" id="A0A101IGH7"/>
<dbReference type="InterPro" id="IPR050194">
    <property type="entry name" value="Glycosyltransferase_grp1"/>
</dbReference>